<comment type="caution">
    <text evidence="1">The sequence shown here is derived from an EMBL/GenBank/DDBJ whole genome shotgun (WGS) entry which is preliminary data.</text>
</comment>
<keyword evidence="2" id="KW-1185">Reference proteome</keyword>
<evidence type="ECO:0000313" key="2">
    <source>
        <dbReference type="Proteomes" id="UP001551695"/>
    </source>
</evidence>
<dbReference type="RefSeq" id="WP_109528161.1">
    <property type="nucleotide sequence ID" value="NZ_JBEXKW010000023.1"/>
</dbReference>
<proteinExistence type="predicted"/>
<protein>
    <submittedName>
        <fullName evidence="1">Type II toxin-antitoxin system VapB family antitoxin</fullName>
    </submittedName>
</protein>
<gene>
    <name evidence="1" type="ORF">AB0I48_29505</name>
</gene>
<dbReference type="EMBL" id="JBFAKC010000016">
    <property type="protein sequence ID" value="MEV0711701.1"/>
    <property type="molecule type" value="Genomic_DNA"/>
</dbReference>
<reference evidence="1 2" key="1">
    <citation type="submission" date="2024-06" db="EMBL/GenBank/DDBJ databases">
        <title>The Natural Products Discovery Center: Release of the First 8490 Sequenced Strains for Exploring Actinobacteria Biosynthetic Diversity.</title>
        <authorList>
            <person name="Kalkreuter E."/>
            <person name="Kautsar S.A."/>
            <person name="Yang D."/>
            <person name="Bader C.D."/>
            <person name="Teijaro C.N."/>
            <person name="Fluegel L."/>
            <person name="Davis C.M."/>
            <person name="Simpson J.R."/>
            <person name="Lauterbach L."/>
            <person name="Steele A.D."/>
            <person name="Gui C."/>
            <person name="Meng S."/>
            <person name="Li G."/>
            <person name="Viehrig K."/>
            <person name="Ye F."/>
            <person name="Su P."/>
            <person name="Kiefer A.F."/>
            <person name="Nichols A."/>
            <person name="Cepeda A.J."/>
            <person name="Yan W."/>
            <person name="Fan B."/>
            <person name="Jiang Y."/>
            <person name="Adhikari A."/>
            <person name="Zheng C.-J."/>
            <person name="Schuster L."/>
            <person name="Cowan T.M."/>
            <person name="Smanski M.J."/>
            <person name="Chevrette M.G."/>
            <person name="De Carvalho L.P.S."/>
            <person name="Shen B."/>
        </authorList>
    </citation>
    <scope>NUCLEOTIDE SEQUENCE [LARGE SCALE GENOMIC DNA]</scope>
    <source>
        <strain evidence="1 2">NPDC050403</strain>
    </source>
</reference>
<organism evidence="1 2">
    <name type="scientific">Nocardia aurea</name>
    <dbReference type="NCBI Taxonomy" id="2144174"/>
    <lineage>
        <taxon>Bacteria</taxon>
        <taxon>Bacillati</taxon>
        <taxon>Actinomycetota</taxon>
        <taxon>Actinomycetes</taxon>
        <taxon>Mycobacteriales</taxon>
        <taxon>Nocardiaceae</taxon>
        <taxon>Nocardia</taxon>
    </lineage>
</organism>
<evidence type="ECO:0000313" key="1">
    <source>
        <dbReference type="EMBL" id="MEV0711701.1"/>
    </source>
</evidence>
<accession>A0ABV3G1Z9</accession>
<dbReference type="Proteomes" id="UP001551695">
    <property type="component" value="Unassembled WGS sequence"/>
</dbReference>
<name>A0ABV3G1Z9_9NOCA</name>
<dbReference type="InterPro" id="IPR019239">
    <property type="entry name" value="VapB_antitoxin"/>
</dbReference>
<sequence length="72" mass="8214">MSEVTIDVDDAVLAVVGALLGTTTPEDTVHAALRQVLVQRQRMAVLERMMVRSHERITDESVDRWRKTPAWR</sequence>
<dbReference type="Pfam" id="PF09957">
    <property type="entry name" value="VapB_antitoxin"/>
    <property type="match status" value="1"/>
</dbReference>